<dbReference type="Proteomes" id="UP000887565">
    <property type="component" value="Unplaced"/>
</dbReference>
<keyword evidence="1" id="KW-1185">Reference proteome</keyword>
<name>A0A915K9Q1_ROMCU</name>
<organism evidence="1 2">
    <name type="scientific">Romanomermis culicivorax</name>
    <name type="common">Nematode worm</name>
    <dbReference type="NCBI Taxonomy" id="13658"/>
    <lineage>
        <taxon>Eukaryota</taxon>
        <taxon>Metazoa</taxon>
        <taxon>Ecdysozoa</taxon>
        <taxon>Nematoda</taxon>
        <taxon>Enoplea</taxon>
        <taxon>Dorylaimia</taxon>
        <taxon>Mermithida</taxon>
        <taxon>Mermithoidea</taxon>
        <taxon>Mermithidae</taxon>
        <taxon>Romanomermis</taxon>
    </lineage>
</organism>
<dbReference type="WBParaSite" id="nRc.2.0.1.t34638-RA">
    <property type="protein sequence ID" value="nRc.2.0.1.t34638-RA"/>
    <property type="gene ID" value="nRc.2.0.1.g34638"/>
</dbReference>
<proteinExistence type="predicted"/>
<protein>
    <submittedName>
        <fullName evidence="2">Uncharacterized protein</fullName>
    </submittedName>
</protein>
<sequence>MSRNCQFKRK</sequence>
<evidence type="ECO:0000313" key="1">
    <source>
        <dbReference type="Proteomes" id="UP000887565"/>
    </source>
</evidence>
<reference evidence="2" key="1">
    <citation type="submission" date="2022-11" db="UniProtKB">
        <authorList>
            <consortium name="WormBaseParasite"/>
        </authorList>
    </citation>
    <scope>IDENTIFICATION</scope>
</reference>
<evidence type="ECO:0000313" key="2">
    <source>
        <dbReference type="WBParaSite" id="nRc.2.0.1.t34638-RA"/>
    </source>
</evidence>
<accession>A0A915K9Q1</accession>